<keyword evidence="4 5" id="KW-0326">Glycosidase</keyword>
<sequence length="430" mass="49594">MNKNKFAVTPPMGWNSYDYYDTTVNEEQVRANAEYMSAHLKEYGWEYVVVDIEWYSYEAGTRRELYQYLPFGKVEIDEYSRLLPCLERFPSSAGGKGFQPLADYVHSLGLKFGIHIMRGIPRIAAHTHGKVLGTPAGADEIANPSSICWWNPDMYGVETEREGAQAYYDSLFELYAKWGVDFIKCDDICRYDMPSAKKEIEMLHLAIQKCGRPIVLSLSPGPALIDQAWYYSQYANMWRITDDFWDNWPHLVNMFERCELWQKHVSEGCYPDCDMLPLGYVGKGFGQERYTNLRKEEQVTMMTLWCLFRSPLMLGAELTKLDDWTKSLITNKKVLHLLSGSQGARQIRRTGEQAVWFSEDTQEDAFYLALFNISDESLKISVSPSEIEIMTFGDKELEELWTDDIIGGTEGPFEAEVPAHGARLYKLRNR</sequence>
<dbReference type="InterPro" id="IPR013780">
    <property type="entry name" value="Glyco_hydro_b"/>
</dbReference>
<dbReference type="Pfam" id="PF17801">
    <property type="entry name" value="Melibiase_C"/>
    <property type="match status" value="1"/>
</dbReference>
<keyword evidence="8" id="KW-1185">Reference proteome</keyword>
<dbReference type="Gene3D" id="2.60.40.1180">
    <property type="entry name" value="Golgi alpha-mannosidase II"/>
    <property type="match status" value="1"/>
</dbReference>
<gene>
    <name evidence="7" type="ORF">SAMN02745136_02102</name>
</gene>
<dbReference type="STRING" id="1121322.SAMN02745136_02102"/>
<name>A0A1M6QZU8_9FIRM</name>
<dbReference type="InterPro" id="IPR002241">
    <property type="entry name" value="Glyco_hydro_27"/>
</dbReference>
<dbReference type="PANTHER" id="PTHR11452:SF42">
    <property type="entry name" value="ALPHA-GALACTOSIDASE"/>
    <property type="match status" value="1"/>
</dbReference>
<dbReference type="EMBL" id="FRAC01000010">
    <property type="protein sequence ID" value="SHK25765.1"/>
    <property type="molecule type" value="Genomic_DNA"/>
</dbReference>
<dbReference type="InterPro" id="IPR041233">
    <property type="entry name" value="Melibiase_C"/>
</dbReference>
<evidence type="ECO:0000259" key="6">
    <source>
        <dbReference type="Pfam" id="PF17801"/>
    </source>
</evidence>
<dbReference type="AlphaFoldDB" id="A0A1M6QZU8"/>
<keyword evidence="3 5" id="KW-0378">Hydrolase</keyword>
<dbReference type="CDD" id="cd14792">
    <property type="entry name" value="GH27"/>
    <property type="match status" value="1"/>
</dbReference>
<dbReference type="PANTHER" id="PTHR11452">
    <property type="entry name" value="ALPHA-GALACTOSIDASE/ALPHA-N-ACETYLGALACTOSAMINIDASE"/>
    <property type="match status" value="1"/>
</dbReference>
<dbReference type="Pfam" id="PF16499">
    <property type="entry name" value="Melibiase_2"/>
    <property type="match status" value="1"/>
</dbReference>
<dbReference type="GO" id="GO:0004557">
    <property type="term" value="F:alpha-galactosidase activity"/>
    <property type="evidence" value="ECO:0007669"/>
    <property type="project" value="UniProtKB-EC"/>
</dbReference>
<accession>A0A1M6QZU8</accession>
<dbReference type="Gene3D" id="3.20.20.70">
    <property type="entry name" value="Aldolase class I"/>
    <property type="match status" value="1"/>
</dbReference>
<evidence type="ECO:0000256" key="4">
    <source>
        <dbReference type="ARBA" id="ARBA00023295"/>
    </source>
</evidence>
<dbReference type="Proteomes" id="UP000184386">
    <property type="component" value="Unassembled WGS sequence"/>
</dbReference>
<evidence type="ECO:0000256" key="3">
    <source>
        <dbReference type="ARBA" id="ARBA00022801"/>
    </source>
</evidence>
<keyword evidence="2" id="KW-0732">Signal</keyword>
<keyword evidence="5" id="KW-1015">Disulfide bond</keyword>
<evidence type="ECO:0000313" key="7">
    <source>
        <dbReference type="EMBL" id="SHK25765.1"/>
    </source>
</evidence>
<dbReference type="InterPro" id="IPR017853">
    <property type="entry name" value="GH"/>
</dbReference>
<dbReference type="PRINTS" id="PR00740">
    <property type="entry name" value="GLHYDRLASE27"/>
</dbReference>
<dbReference type="EC" id="3.2.1.22" evidence="5"/>
<evidence type="ECO:0000313" key="8">
    <source>
        <dbReference type="Proteomes" id="UP000184386"/>
    </source>
</evidence>
<proteinExistence type="inferred from homology"/>
<dbReference type="InterPro" id="IPR013785">
    <property type="entry name" value="Aldolase_TIM"/>
</dbReference>
<evidence type="ECO:0000256" key="5">
    <source>
        <dbReference type="RuleBase" id="RU361168"/>
    </source>
</evidence>
<protein>
    <recommendedName>
        <fullName evidence="5">Alpha-galactosidase</fullName>
        <ecNumber evidence="5">3.2.1.22</ecNumber>
    </recommendedName>
    <alternativeName>
        <fullName evidence="5">Melibiase</fullName>
    </alternativeName>
</protein>
<dbReference type="GO" id="GO:0005975">
    <property type="term" value="P:carbohydrate metabolic process"/>
    <property type="evidence" value="ECO:0007669"/>
    <property type="project" value="InterPro"/>
</dbReference>
<dbReference type="SUPFAM" id="SSF51445">
    <property type="entry name" value="(Trans)glycosidases"/>
    <property type="match status" value="1"/>
</dbReference>
<dbReference type="RefSeq" id="WP_073275557.1">
    <property type="nucleotide sequence ID" value="NZ_FRAC01000010.1"/>
</dbReference>
<evidence type="ECO:0000256" key="1">
    <source>
        <dbReference type="ARBA" id="ARBA00009743"/>
    </source>
</evidence>
<organism evidence="7 8">
    <name type="scientific">Anaerocolumna jejuensis DSM 15929</name>
    <dbReference type="NCBI Taxonomy" id="1121322"/>
    <lineage>
        <taxon>Bacteria</taxon>
        <taxon>Bacillati</taxon>
        <taxon>Bacillota</taxon>
        <taxon>Clostridia</taxon>
        <taxon>Lachnospirales</taxon>
        <taxon>Lachnospiraceae</taxon>
        <taxon>Anaerocolumna</taxon>
    </lineage>
</organism>
<evidence type="ECO:0000256" key="2">
    <source>
        <dbReference type="ARBA" id="ARBA00022729"/>
    </source>
</evidence>
<reference evidence="7 8" key="1">
    <citation type="submission" date="2016-11" db="EMBL/GenBank/DDBJ databases">
        <authorList>
            <person name="Jaros S."/>
            <person name="Januszkiewicz K."/>
            <person name="Wedrychowicz H."/>
        </authorList>
    </citation>
    <scope>NUCLEOTIDE SEQUENCE [LARGE SCALE GENOMIC DNA]</scope>
    <source>
        <strain evidence="7 8">DSM 15929</strain>
    </source>
</reference>
<feature type="domain" description="Alpha galactosidase C-terminal" evidence="6">
    <location>
        <begin position="351"/>
        <end position="427"/>
    </location>
</feature>
<dbReference type="OrthoDB" id="9807519at2"/>
<comment type="similarity">
    <text evidence="1 5">Belongs to the glycosyl hydrolase 27 family.</text>
</comment>
<comment type="catalytic activity">
    <reaction evidence="5">
        <text>Hydrolysis of terminal, non-reducing alpha-D-galactose residues in alpha-D-galactosides, including galactose oligosaccharides, galactomannans and galactolipids.</text>
        <dbReference type="EC" id="3.2.1.22"/>
    </reaction>
</comment>
<dbReference type="SUPFAM" id="SSF51011">
    <property type="entry name" value="Glycosyl hydrolase domain"/>
    <property type="match status" value="1"/>
</dbReference>